<keyword evidence="14" id="KW-1185">Reference proteome</keyword>
<evidence type="ECO:0000259" key="12">
    <source>
        <dbReference type="PROSITE" id="PS51371"/>
    </source>
</evidence>
<keyword evidence="8" id="KW-0868">Chloride</keyword>
<organism evidence="13 14">
    <name type="scientific">Stappia taiwanensis</name>
    <dbReference type="NCBI Taxonomy" id="992267"/>
    <lineage>
        <taxon>Bacteria</taxon>
        <taxon>Pseudomonadati</taxon>
        <taxon>Pseudomonadota</taxon>
        <taxon>Alphaproteobacteria</taxon>
        <taxon>Hyphomicrobiales</taxon>
        <taxon>Stappiaceae</taxon>
        <taxon>Stappia</taxon>
    </lineage>
</organism>
<dbReference type="GO" id="GO:0005254">
    <property type="term" value="F:chloride channel activity"/>
    <property type="evidence" value="ECO:0007669"/>
    <property type="project" value="UniProtKB-KW"/>
</dbReference>
<evidence type="ECO:0000256" key="7">
    <source>
        <dbReference type="ARBA" id="ARBA00023173"/>
    </source>
</evidence>
<feature type="transmembrane region" description="Helical" evidence="11">
    <location>
        <begin position="33"/>
        <end position="58"/>
    </location>
</feature>
<feature type="transmembrane region" description="Helical" evidence="11">
    <location>
        <begin position="176"/>
        <end position="200"/>
    </location>
</feature>
<gene>
    <name evidence="13" type="ORF">H1W37_05390</name>
</gene>
<evidence type="ECO:0000256" key="5">
    <source>
        <dbReference type="ARBA" id="ARBA00023065"/>
    </source>
</evidence>
<evidence type="ECO:0000256" key="1">
    <source>
        <dbReference type="ARBA" id="ARBA00004141"/>
    </source>
</evidence>
<feature type="transmembrane region" description="Helical" evidence="11">
    <location>
        <begin position="78"/>
        <end position="98"/>
    </location>
</feature>
<dbReference type="CDD" id="cd00400">
    <property type="entry name" value="Voltage_gated_ClC"/>
    <property type="match status" value="1"/>
</dbReference>
<feature type="transmembrane region" description="Helical" evidence="11">
    <location>
        <begin position="324"/>
        <end position="344"/>
    </location>
</feature>
<evidence type="ECO:0000256" key="6">
    <source>
        <dbReference type="ARBA" id="ARBA00023136"/>
    </source>
</evidence>
<comment type="caution">
    <text evidence="13">The sequence shown here is derived from an EMBL/GenBank/DDBJ whole genome shotgun (WGS) entry which is preliminary data.</text>
</comment>
<dbReference type="Pfam" id="PF00654">
    <property type="entry name" value="Voltage_CLC"/>
    <property type="match status" value="1"/>
</dbReference>
<keyword evidence="6 11" id="KW-0472">Membrane</keyword>
<evidence type="ECO:0000313" key="13">
    <source>
        <dbReference type="EMBL" id="MBA4611072.1"/>
    </source>
</evidence>
<evidence type="ECO:0000256" key="2">
    <source>
        <dbReference type="ARBA" id="ARBA00022448"/>
    </source>
</evidence>
<feature type="transmembrane region" description="Helical" evidence="11">
    <location>
        <begin position="413"/>
        <end position="433"/>
    </location>
</feature>
<keyword evidence="2" id="KW-0813">Transport</keyword>
<dbReference type="RefSeq" id="WP_181759279.1">
    <property type="nucleotide sequence ID" value="NZ_BMCR01000002.1"/>
</dbReference>
<dbReference type="InterPro" id="IPR001807">
    <property type="entry name" value="ClC"/>
</dbReference>
<keyword evidence="10" id="KW-0129">CBS domain</keyword>
<dbReference type="PRINTS" id="PR00762">
    <property type="entry name" value="CLCHANNEL"/>
</dbReference>
<feature type="domain" description="CBS" evidence="12">
    <location>
        <begin position="480"/>
        <end position="542"/>
    </location>
</feature>
<feature type="transmembrane region" description="Helical" evidence="11">
    <location>
        <begin position="350"/>
        <end position="370"/>
    </location>
</feature>
<feature type="transmembrane region" description="Helical" evidence="11">
    <location>
        <begin position="252"/>
        <end position="273"/>
    </location>
</feature>
<dbReference type="PANTHER" id="PTHR43427:SF6">
    <property type="entry name" value="CHLORIDE CHANNEL PROTEIN CLC-E"/>
    <property type="match status" value="1"/>
</dbReference>
<feature type="transmembrane region" description="Helical" evidence="11">
    <location>
        <begin position="382"/>
        <end position="407"/>
    </location>
</feature>
<keyword evidence="5" id="KW-0406">Ion transport</keyword>
<dbReference type="SUPFAM" id="SSF81340">
    <property type="entry name" value="Clc chloride channel"/>
    <property type="match status" value="1"/>
</dbReference>
<feature type="transmembrane region" description="Helical" evidence="11">
    <location>
        <begin position="212"/>
        <end position="231"/>
    </location>
</feature>
<evidence type="ECO:0000256" key="9">
    <source>
        <dbReference type="ARBA" id="ARBA00023303"/>
    </source>
</evidence>
<evidence type="ECO:0000313" key="14">
    <source>
        <dbReference type="Proteomes" id="UP000559404"/>
    </source>
</evidence>
<reference evidence="13 14" key="1">
    <citation type="submission" date="2020-07" db="EMBL/GenBank/DDBJ databases">
        <authorList>
            <person name="Li M."/>
        </authorList>
    </citation>
    <scope>NUCLEOTIDE SEQUENCE [LARGE SCALE GENOMIC DNA]</scope>
    <source>
        <strain evidence="13 14">DSM 23284</strain>
    </source>
</reference>
<sequence length="547" mass="57830">MRQLLAQFKRLPAIVSRWIEPNFRLFRTTRLPLVWLLSIIIGLLTAVAAILFRLGIGAVQWTWLGTASEAVASATAHIPWWMVLLAPTAGGLVVGLYLQLIQPKQRAGGVADVIEARAQGGRGLPLWQGISSAWLTVMSLGCGASAGREGPVVHLGATIGTAICQTFRLPNAARRILLACGVASAVSASFNAPIAGVLFAHEVILGHYAMTAFVPIVISSVMGTLLARLWFGTDVAFVIPDYQITSLLEVPAFALLGLTCAAVAVIFQFALIGTDWIARNISMPLWIRPVTGGLAVGAIALLFPEVLGVGYEATDAALKTQLPLTTMLALLVAKTAATSITLASRFGGGIFSPALYLGAMCGGAFGLIAASVFPELASSHGLYAILGMGAVAAAVLGAPFSTTMIVFELTGGYALSIALLIAVSIATGLTQAVHGRSYFHWQLEMRGVMLQEGAHKWLVRIVHVSDFLEPVSPEAPPPPFDPDSGAPSLKATDTLEAALKTFDESGTARLPVLDQADPTRIIGYATHVRALRFFNSELINAQVEEHR</sequence>
<reference evidence="13 14" key="2">
    <citation type="submission" date="2020-08" db="EMBL/GenBank/DDBJ databases">
        <title>Stappia taiwanensis sp. nov., isolated from a coastal thermal spring.</title>
        <authorList>
            <person name="Kampfer P."/>
        </authorList>
    </citation>
    <scope>NUCLEOTIDE SEQUENCE [LARGE SCALE GENOMIC DNA]</scope>
    <source>
        <strain evidence="13 14">DSM 23284</strain>
    </source>
</reference>
<dbReference type="InterPro" id="IPR050368">
    <property type="entry name" value="ClC-type_chloride_channel"/>
</dbReference>
<name>A0A838XLS9_9HYPH</name>
<evidence type="ECO:0000256" key="8">
    <source>
        <dbReference type="ARBA" id="ARBA00023214"/>
    </source>
</evidence>
<evidence type="ECO:0000256" key="4">
    <source>
        <dbReference type="ARBA" id="ARBA00022989"/>
    </source>
</evidence>
<dbReference type="Proteomes" id="UP000559404">
    <property type="component" value="Unassembled WGS sequence"/>
</dbReference>
<feature type="transmembrane region" description="Helical" evidence="11">
    <location>
        <begin position="285"/>
        <end position="303"/>
    </location>
</feature>
<keyword evidence="7" id="KW-0869">Chloride channel</keyword>
<proteinExistence type="predicted"/>
<dbReference type="EMBL" id="JACEON010000004">
    <property type="protein sequence ID" value="MBA4611072.1"/>
    <property type="molecule type" value="Genomic_DNA"/>
</dbReference>
<protein>
    <submittedName>
        <fullName evidence="13">Chloride channel protein</fullName>
    </submittedName>
</protein>
<accession>A0A838XLS9</accession>
<dbReference type="PANTHER" id="PTHR43427">
    <property type="entry name" value="CHLORIDE CHANNEL PROTEIN CLC-E"/>
    <property type="match status" value="1"/>
</dbReference>
<keyword evidence="9" id="KW-0407">Ion channel</keyword>
<dbReference type="InterPro" id="IPR000644">
    <property type="entry name" value="CBS_dom"/>
</dbReference>
<dbReference type="InterPro" id="IPR014743">
    <property type="entry name" value="Cl-channel_core"/>
</dbReference>
<evidence type="ECO:0000256" key="3">
    <source>
        <dbReference type="ARBA" id="ARBA00022692"/>
    </source>
</evidence>
<dbReference type="AlphaFoldDB" id="A0A838XLS9"/>
<keyword evidence="4 11" id="KW-1133">Transmembrane helix</keyword>
<keyword evidence="3 11" id="KW-0812">Transmembrane</keyword>
<dbReference type="Gene3D" id="1.10.3080.10">
    <property type="entry name" value="Clc chloride channel"/>
    <property type="match status" value="1"/>
</dbReference>
<dbReference type="GO" id="GO:0034707">
    <property type="term" value="C:chloride channel complex"/>
    <property type="evidence" value="ECO:0007669"/>
    <property type="project" value="UniProtKB-KW"/>
</dbReference>
<dbReference type="PROSITE" id="PS51371">
    <property type="entry name" value="CBS"/>
    <property type="match status" value="1"/>
</dbReference>
<comment type="subcellular location">
    <subcellularLocation>
        <location evidence="1">Membrane</location>
        <topology evidence="1">Multi-pass membrane protein</topology>
    </subcellularLocation>
</comment>
<evidence type="ECO:0000256" key="11">
    <source>
        <dbReference type="SAM" id="Phobius"/>
    </source>
</evidence>
<evidence type="ECO:0000256" key="10">
    <source>
        <dbReference type="PROSITE-ProRule" id="PRU00703"/>
    </source>
</evidence>